<evidence type="ECO:0000256" key="6">
    <source>
        <dbReference type="PROSITE-ProRule" id="PRU10007"/>
    </source>
</evidence>
<name>A0AAV2YLI5_9STRA</name>
<dbReference type="FunFam" id="3.40.605.10:FF:000004">
    <property type="entry name" value="Aldehyde dehydrogenase"/>
    <property type="match status" value="1"/>
</dbReference>
<dbReference type="PANTHER" id="PTHR43570">
    <property type="entry name" value="ALDEHYDE DEHYDROGENASE"/>
    <property type="match status" value="1"/>
</dbReference>
<evidence type="ECO:0000256" key="3">
    <source>
        <dbReference type="ARBA" id="ARBA00023027"/>
    </source>
</evidence>
<feature type="active site" evidence="5">
    <location>
        <position position="250"/>
    </location>
</feature>
<dbReference type="InterPro" id="IPR016161">
    <property type="entry name" value="Ald_DH/histidinol_DH"/>
</dbReference>
<dbReference type="CDD" id="cd07087">
    <property type="entry name" value="ALDH_F3-13-14_CALDH-like"/>
    <property type="match status" value="1"/>
</dbReference>
<comment type="similarity">
    <text evidence="1 4 7">Belongs to the aldehyde dehydrogenase family.</text>
</comment>
<dbReference type="InterPro" id="IPR029510">
    <property type="entry name" value="Ald_DH_CS_GLU"/>
</dbReference>
<proteinExistence type="inferred from homology"/>
<dbReference type="InterPro" id="IPR016162">
    <property type="entry name" value="Ald_DH_N"/>
</dbReference>
<evidence type="ECO:0000313" key="11">
    <source>
        <dbReference type="Proteomes" id="UP001146120"/>
    </source>
</evidence>
<accession>A0AAV2YLI5</accession>
<evidence type="ECO:0000256" key="2">
    <source>
        <dbReference type="ARBA" id="ARBA00023002"/>
    </source>
</evidence>
<evidence type="ECO:0000256" key="1">
    <source>
        <dbReference type="ARBA" id="ARBA00009986"/>
    </source>
</evidence>
<feature type="active site" evidence="5 6">
    <location>
        <position position="216"/>
    </location>
</feature>
<evidence type="ECO:0000256" key="7">
    <source>
        <dbReference type="RuleBase" id="RU003345"/>
    </source>
</evidence>
<keyword evidence="8" id="KW-1133">Transmembrane helix</keyword>
<dbReference type="PROSITE" id="PS00687">
    <property type="entry name" value="ALDEHYDE_DEHYDR_GLU"/>
    <property type="match status" value="1"/>
</dbReference>
<reference evidence="10" key="2">
    <citation type="journal article" date="2023" name="Microbiol Resour">
        <title>Decontamination and Annotation of the Draft Genome Sequence of the Oomycete Lagenidium giganteum ARSEF 373.</title>
        <authorList>
            <person name="Morgan W.R."/>
            <person name="Tartar A."/>
        </authorList>
    </citation>
    <scope>NUCLEOTIDE SEQUENCE</scope>
    <source>
        <strain evidence="10">ARSEF 373</strain>
    </source>
</reference>
<evidence type="ECO:0000313" key="10">
    <source>
        <dbReference type="EMBL" id="DAZ94194.1"/>
    </source>
</evidence>
<dbReference type="Proteomes" id="UP001146120">
    <property type="component" value="Unassembled WGS sequence"/>
</dbReference>
<sequence>MVSTRATIEQDVQELRRTFNSGATKDVKTRRRLLQQLQRMLNEGLPAIKEALWKDLRKHSLEAHVHELSVVLHEVQTHLDYFEDWAQPERVGTNLLNLPGSSYVYKDPLGVVCIIGTWNYPFQVLFTPLVGALSAGNCALLRLPGDDTCVHVIEVMKNLLDKYMDKQFVRYVHGGVEATQATLDQKFDLIFCTSGPFLGKIVAQAAAKTLTPVVLELGGKSPVIVHKDCDLDVTARRIAWAAFANAGQTCIRADYVLVDSSVGDELVKRISDNVRAFYGENPEESDCLGRLINPKSFDRVSGLLEQDRKYVVSGGNSNAKIRYIEPTVLSFKKDLAAFQSSAVMSEEIFGPLLPVCYFDDVSQAIDHVNANPKPLSLYIFTRSNSFRDRILTSTSSGGVTVNDCLVHASNSNLPFGGVGNSGHGAYHGKLTFDVFTHHKSVLVKSFALDVKERYAPYTPFAERLMLFLLKPVPRRFVSSIKWTSFVLVLAVVGALLKRRMRFAQ</sequence>
<keyword evidence="3" id="KW-0520">NAD</keyword>
<dbReference type="InterPro" id="IPR016163">
    <property type="entry name" value="Ald_DH_C"/>
</dbReference>
<dbReference type="InterPro" id="IPR012394">
    <property type="entry name" value="Aldehyde_DH_NAD(P)"/>
</dbReference>
<evidence type="ECO:0000256" key="8">
    <source>
        <dbReference type="SAM" id="Phobius"/>
    </source>
</evidence>
<keyword evidence="2 4" id="KW-0560">Oxidoreductase</keyword>
<dbReference type="InterPro" id="IPR015590">
    <property type="entry name" value="Aldehyde_DH_dom"/>
</dbReference>
<dbReference type="AlphaFoldDB" id="A0AAV2YLI5"/>
<gene>
    <name evidence="10" type="ORF">N0F65_000421</name>
</gene>
<comment type="caution">
    <text evidence="10">The sequence shown here is derived from an EMBL/GenBank/DDBJ whole genome shotgun (WGS) entry which is preliminary data.</text>
</comment>
<feature type="domain" description="Aldehyde dehydrogenase" evidence="9">
    <location>
        <begin position="3"/>
        <end position="441"/>
    </location>
</feature>
<dbReference type="PANTHER" id="PTHR43570:SF16">
    <property type="entry name" value="ALDEHYDE DEHYDROGENASE TYPE III, ISOFORM Q"/>
    <property type="match status" value="1"/>
</dbReference>
<dbReference type="GO" id="GO:0005737">
    <property type="term" value="C:cytoplasm"/>
    <property type="evidence" value="ECO:0007669"/>
    <property type="project" value="TreeGrafter"/>
</dbReference>
<keyword evidence="11" id="KW-1185">Reference proteome</keyword>
<dbReference type="Gene3D" id="3.40.309.10">
    <property type="entry name" value="Aldehyde Dehydrogenase, Chain A, domain 2"/>
    <property type="match status" value="1"/>
</dbReference>
<protein>
    <recommendedName>
        <fullName evidence="4">Aldehyde dehydrogenase</fullName>
    </recommendedName>
</protein>
<organism evidence="10 11">
    <name type="scientific">Lagenidium giganteum</name>
    <dbReference type="NCBI Taxonomy" id="4803"/>
    <lineage>
        <taxon>Eukaryota</taxon>
        <taxon>Sar</taxon>
        <taxon>Stramenopiles</taxon>
        <taxon>Oomycota</taxon>
        <taxon>Peronosporomycetes</taxon>
        <taxon>Pythiales</taxon>
        <taxon>Pythiaceae</taxon>
    </lineage>
</organism>
<dbReference type="SUPFAM" id="SSF53720">
    <property type="entry name" value="ALDH-like"/>
    <property type="match status" value="1"/>
</dbReference>
<dbReference type="PIRSF" id="PIRSF036492">
    <property type="entry name" value="ALDH"/>
    <property type="match status" value="1"/>
</dbReference>
<dbReference type="EMBL" id="DAKRPA010000263">
    <property type="protein sequence ID" value="DAZ94194.1"/>
    <property type="molecule type" value="Genomic_DNA"/>
</dbReference>
<dbReference type="GO" id="GO:0006081">
    <property type="term" value="P:aldehyde metabolic process"/>
    <property type="evidence" value="ECO:0007669"/>
    <property type="project" value="InterPro"/>
</dbReference>
<dbReference type="FunFam" id="3.40.309.10:FF:000003">
    <property type="entry name" value="Aldehyde dehydrogenase"/>
    <property type="match status" value="1"/>
</dbReference>
<evidence type="ECO:0000256" key="5">
    <source>
        <dbReference type="PIRSR" id="PIRSR036492-1"/>
    </source>
</evidence>
<dbReference type="Pfam" id="PF00171">
    <property type="entry name" value="Aldedh"/>
    <property type="match status" value="1"/>
</dbReference>
<keyword evidence="8" id="KW-0472">Membrane</keyword>
<evidence type="ECO:0000259" key="9">
    <source>
        <dbReference type="Pfam" id="PF00171"/>
    </source>
</evidence>
<dbReference type="GO" id="GO:0004029">
    <property type="term" value="F:aldehyde dehydrogenase (NAD+) activity"/>
    <property type="evidence" value="ECO:0007669"/>
    <property type="project" value="TreeGrafter"/>
</dbReference>
<keyword evidence="8" id="KW-0812">Transmembrane</keyword>
<evidence type="ECO:0000256" key="4">
    <source>
        <dbReference type="PIRNR" id="PIRNR036492"/>
    </source>
</evidence>
<reference evidence="10" key="1">
    <citation type="submission" date="2022-11" db="EMBL/GenBank/DDBJ databases">
        <authorList>
            <person name="Morgan W.R."/>
            <person name="Tartar A."/>
        </authorList>
    </citation>
    <scope>NUCLEOTIDE SEQUENCE</scope>
    <source>
        <strain evidence="10">ARSEF 373</strain>
    </source>
</reference>
<dbReference type="Gene3D" id="3.40.605.10">
    <property type="entry name" value="Aldehyde Dehydrogenase, Chain A, domain 1"/>
    <property type="match status" value="1"/>
</dbReference>
<feature type="transmembrane region" description="Helical" evidence="8">
    <location>
        <begin position="476"/>
        <end position="496"/>
    </location>
</feature>